<organism evidence="2">
    <name type="scientific">hydrothermal vent metagenome</name>
    <dbReference type="NCBI Taxonomy" id="652676"/>
    <lineage>
        <taxon>unclassified sequences</taxon>
        <taxon>metagenomes</taxon>
        <taxon>ecological metagenomes</taxon>
    </lineage>
</organism>
<gene>
    <name evidence="2" type="ORF">MNBD_GAMMA09-3543</name>
</gene>
<keyword evidence="1" id="KW-0812">Transmembrane</keyword>
<keyword evidence="1" id="KW-0472">Membrane</keyword>
<dbReference type="EMBL" id="UOFI01000108">
    <property type="protein sequence ID" value="VAW67708.1"/>
    <property type="molecule type" value="Genomic_DNA"/>
</dbReference>
<keyword evidence="1" id="KW-1133">Transmembrane helix</keyword>
<sequence length="190" mass="21335">MRLISVLTVSLLLPTELLAHHVLGRPAYSLNEDSNTPPSMQVETQIGDYFLTYMVFPAFPKPGENGRINVYASRIDNGDTFAGKMTFSVRNDGWFEDKNEETIGTQEMYDGVFRQGFLFKEKGRYIITAKFESGGEPYVIDFPLQIGESSSMGPVGLALGSIVFVLIAVNIIQRKRLVREKIRDTRDDVS</sequence>
<feature type="transmembrane region" description="Helical" evidence="1">
    <location>
        <begin position="152"/>
        <end position="172"/>
    </location>
</feature>
<evidence type="ECO:0000313" key="2">
    <source>
        <dbReference type="EMBL" id="VAW67708.1"/>
    </source>
</evidence>
<protein>
    <submittedName>
        <fullName evidence="2">Uncharacterized protein</fullName>
    </submittedName>
</protein>
<name>A0A3B0XHE5_9ZZZZ</name>
<accession>A0A3B0XHE5</accession>
<evidence type="ECO:0000256" key="1">
    <source>
        <dbReference type="SAM" id="Phobius"/>
    </source>
</evidence>
<proteinExistence type="predicted"/>
<reference evidence="2" key="1">
    <citation type="submission" date="2018-06" db="EMBL/GenBank/DDBJ databases">
        <authorList>
            <person name="Zhirakovskaya E."/>
        </authorList>
    </citation>
    <scope>NUCLEOTIDE SEQUENCE</scope>
</reference>
<dbReference type="AlphaFoldDB" id="A0A3B0XHE5"/>